<protein>
    <submittedName>
        <fullName evidence="1">Uncharacterized protein</fullName>
    </submittedName>
</protein>
<organism evidence="1 2">
    <name type="scientific">Flavobacterium anhuiense</name>
    <dbReference type="NCBI Taxonomy" id="459526"/>
    <lineage>
        <taxon>Bacteria</taxon>
        <taxon>Pseudomonadati</taxon>
        <taxon>Bacteroidota</taxon>
        <taxon>Flavobacteriia</taxon>
        <taxon>Flavobacteriales</taxon>
        <taxon>Flavobacteriaceae</taxon>
        <taxon>Flavobacterium</taxon>
    </lineage>
</organism>
<dbReference type="Proteomes" id="UP000290433">
    <property type="component" value="Unassembled WGS sequence"/>
</dbReference>
<comment type="caution">
    <text evidence="1">The sequence shown here is derived from an EMBL/GenBank/DDBJ whole genome shotgun (WGS) entry which is preliminary data.</text>
</comment>
<dbReference type="EMBL" id="JUIV01000014">
    <property type="protein sequence ID" value="RYJ37555.1"/>
    <property type="molecule type" value="Genomic_DNA"/>
</dbReference>
<evidence type="ECO:0000313" key="1">
    <source>
        <dbReference type="EMBL" id="RYJ37555.1"/>
    </source>
</evidence>
<evidence type="ECO:0000313" key="2">
    <source>
        <dbReference type="Proteomes" id="UP000290433"/>
    </source>
</evidence>
<name>A0A444VV66_9FLAO</name>
<dbReference type="AlphaFoldDB" id="A0A444VV66"/>
<accession>A0A444VV66</accession>
<gene>
    <name evidence="1" type="ORF">NU08_3329</name>
</gene>
<proteinExistence type="predicted"/>
<reference evidence="1 2" key="1">
    <citation type="submission" date="2014-12" db="EMBL/GenBank/DDBJ databases">
        <title>Genome sequence of Flavobacterium anhuiense RCM74.</title>
        <authorList>
            <person name="Kim J.F."/>
            <person name="Song J.Y."/>
            <person name="Kwak M.-J."/>
            <person name="Lee S.-W."/>
        </authorList>
    </citation>
    <scope>NUCLEOTIDE SEQUENCE [LARGE SCALE GENOMIC DNA]</scope>
    <source>
        <strain evidence="1 2">RCM74</strain>
    </source>
</reference>
<sequence>MHVILYSFKLSLLFGKSVKNTIICKNYSALNKCLVILAEEKNQYYK</sequence>